<reference evidence="7" key="1">
    <citation type="submission" date="2024-07" db="EMBL/GenBank/DDBJ databases">
        <title>Two chromosome-level genome assemblies of Korean endemic species Abeliophyllum distichum and Forsythia ovata (Oleaceae).</title>
        <authorList>
            <person name="Jang H."/>
        </authorList>
    </citation>
    <scope>NUCLEOTIDE SEQUENCE [LARGE SCALE GENOMIC DNA]</scope>
</reference>
<dbReference type="InterPro" id="IPR001005">
    <property type="entry name" value="SANT/Myb"/>
</dbReference>
<feature type="compositionally biased region" description="Polar residues" evidence="3">
    <location>
        <begin position="109"/>
        <end position="126"/>
    </location>
</feature>
<dbReference type="InterPro" id="IPR017884">
    <property type="entry name" value="SANT_dom"/>
</dbReference>
<dbReference type="InterPro" id="IPR017930">
    <property type="entry name" value="Myb_dom"/>
</dbReference>
<dbReference type="InterPro" id="IPR009057">
    <property type="entry name" value="Homeodomain-like_sf"/>
</dbReference>
<dbReference type="SUPFAM" id="SSF46689">
    <property type="entry name" value="Homeodomain-like"/>
    <property type="match status" value="2"/>
</dbReference>
<comment type="caution">
    <text evidence="6">The sequence shown here is derived from an EMBL/GenBank/DDBJ whole genome shotgun (WGS) entry which is preliminary data.</text>
</comment>
<organism evidence="6 7">
    <name type="scientific">Forsythia ovata</name>
    <dbReference type="NCBI Taxonomy" id="205694"/>
    <lineage>
        <taxon>Eukaryota</taxon>
        <taxon>Viridiplantae</taxon>
        <taxon>Streptophyta</taxon>
        <taxon>Embryophyta</taxon>
        <taxon>Tracheophyta</taxon>
        <taxon>Spermatophyta</taxon>
        <taxon>Magnoliopsida</taxon>
        <taxon>eudicotyledons</taxon>
        <taxon>Gunneridae</taxon>
        <taxon>Pentapetalae</taxon>
        <taxon>asterids</taxon>
        <taxon>lamiids</taxon>
        <taxon>Lamiales</taxon>
        <taxon>Oleaceae</taxon>
        <taxon>Forsythieae</taxon>
        <taxon>Forsythia</taxon>
    </lineage>
</organism>
<dbReference type="PROSITE" id="PS51293">
    <property type="entry name" value="SANT"/>
    <property type="match status" value="2"/>
</dbReference>
<dbReference type="PROSITE" id="PS51294">
    <property type="entry name" value="HTH_MYB"/>
    <property type="match status" value="1"/>
</dbReference>
<comment type="subcellular location">
    <subcellularLocation>
        <location evidence="1">Nucleus</location>
    </subcellularLocation>
</comment>
<protein>
    <recommendedName>
        <fullName evidence="8">Nuclear receptor corepressor 1</fullName>
    </recommendedName>
</protein>
<gene>
    <name evidence="6" type="ORF">Fot_11092</name>
</gene>
<evidence type="ECO:0000256" key="1">
    <source>
        <dbReference type="ARBA" id="ARBA00004123"/>
    </source>
</evidence>
<feature type="region of interest" description="Disordered" evidence="3">
    <location>
        <begin position="1127"/>
        <end position="1146"/>
    </location>
</feature>
<dbReference type="CDD" id="cd00167">
    <property type="entry name" value="SANT"/>
    <property type="match status" value="1"/>
</dbReference>
<name>A0ABD1WIY4_9LAMI</name>
<dbReference type="PANTHER" id="PTHR47340:SF1">
    <property type="entry name" value="DUPLICATED HOMEODOMAIN-LIKE SUPERFAMILY PROTEIN"/>
    <property type="match status" value="1"/>
</dbReference>
<evidence type="ECO:0008006" key="8">
    <source>
        <dbReference type="Google" id="ProtNLM"/>
    </source>
</evidence>
<feature type="domain" description="SANT" evidence="4">
    <location>
        <begin position="1034"/>
        <end position="1074"/>
    </location>
</feature>
<feature type="region of interest" description="Disordered" evidence="3">
    <location>
        <begin position="191"/>
        <end position="213"/>
    </location>
</feature>
<evidence type="ECO:0000256" key="2">
    <source>
        <dbReference type="ARBA" id="ARBA00023242"/>
    </source>
</evidence>
<sequence>MEELYFYAVIFVVEIFCGDYFFDGVCMFSAEGHGKQGSWHMYSEESHHGVLPFGSRFSDRNLDDGIYRPFGSRGDGRYFRNSRENRGSGSQKRKSNSSEPASSSTVPSRPTNDVNNQKSEENMQTYSSNNSNNNSRSLPDCVTSLDKTPFLMKDQCDKKGDNVVISMFQNVEKDRSLVSIDWKPLKWTRSGSFSSRGSGFSHSSSSKSMGADSNETVAEVQLKNVMSVQSPSGAAATACVASTTPALSEETSLTKKRRLGWGEGLAKYEKKKVEGPEDFATKNGLVVSVNNAELLQSLSTNLVDNSPRAACLSDCVSHATPSSIACSSSPGIEERQSIKAASVDQDSTNLNHSPRIVSQTLSEGSIFNLENLETTSIANLSSLINDLLQSDDRSSVDTDFVQTTAMNNLLAWKVNILKAVEMTETEIDLLETELKSLISAPRNNCPYPNASSSLPEECHFEACGDQVAVSCGDVIVENTPIVLEDEHAELKDEDMDGPDSATSKLVEVPSFVEDVSLSNTEELIEGFRNSDANNSRYLEVKCLENRLKDENIAGRADDSGTNMGSRYPTFSSGGNLYCGREELYNLILASNKDSANRASEVLNMLLPNNQCQYDVSTAASVSYLQSDPIIVKKKFLMRKRFLQFKEKVISLKYKVLEHMWKEDLFVCARKTPHKSHKKLYTRRYRSSSRSQSSPLGYRSNVGHANRQILGTDISVNSCFDNVYKDNSTCVARDLYLALESHVSKCSAENMCLVPTEDLIDFARTLLSDSQVKIYRSTLNMPALILDKKEKMVSRFISTNGLVEDPCAVEKERSMINPWTSEERKIFMDKLASFGKDFRKIASFLDHKTTAECVEFYYKNHKLDCFEKAPKKPNFLKQRKSQPTSTYLLASRKRWNREGNAASLDILGSASAIADNVDYGLEIQQRCTSTFFSGASSDHNEPRDDDVSLARSKSLDVFHNERETLAADVLASICGSLSSEAMSSCITSSVDLGEDYQDWRCQRVGSSIKCSFTPEVTQNVDDESSDESCGEMDHTAWTDEEKALLIQAVLSYGKDFTMISRCVRSRSRDQCKVFYSKARNILGLDLIQPGLCNAMPCDVNGGGSDTEDACDVETGSVDCSERSECKMEDDFPSPDVKSSRESNTVGTLSLKPDLDKCEDNSGTSFLDMDSGPVLENSMPDGCQVDDMPKLDTNGQNGASSGWVHVQDHVTAVVSSDVEFTPVVEEADSGLPNGSSEDEYTALVNVSDGYCRAGNKGQELLLPKESSDGGEVENGHGSPNEVSGLSCSTRDVTLEHQLVAGNASHVSADAHSSTQLDILSVRKKKADLDDHSADKSRVNSLQQKDHVVTVKVSPQFSAPTKYQKISNHNISLAVDANGINDKQCRKIVRTGELQQNLSGQSLSDHGKSSQILSGYPVSMSTLKEINREIDCKSPVSLQSVPMSDGNFYSDRHLDFSLQKCNGSRHQSSIAESLIPSQERTRMDYSRPHSASSLIVEKPCRNGDVKLFGKILISEKSNSGMQRTVDNNIHHHKEGSQSLNPKWGGDQRFKFDSAQPKFDCSNYLGSENIPVMNFGFWDVNRMQTGFPLPDSALLLAKYPAAFSNYAMSTAKLELSELSSSNGVADYQVLRSRRQVQPFTIDMKQPQDVLISEMQRRNGFDVFISGMQKQARGMVGTNAVGSEALVGGQWNGGGISDPVAAIKMHYAKAEQFGAQTGNIIIRENDLWRNKGDLGS</sequence>
<dbReference type="EMBL" id="JBFOLJ010000003">
    <property type="protein sequence ID" value="KAL2549562.1"/>
    <property type="molecule type" value="Genomic_DNA"/>
</dbReference>
<feature type="compositionally biased region" description="Basic and acidic residues" evidence="3">
    <location>
        <begin position="74"/>
        <end position="86"/>
    </location>
</feature>
<dbReference type="Gene3D" id="1.20.58.1880">
    <property type="match status" value="1"/>
</dbReference>
<proteinExistence type="predicted"/>
<feature type="compositionally biased region" description="Low complexity" evidence="3">
    <location>
        <begin position="127"/>
        <end position="137"/>
    </location>
</feature>
<feature type="domain" description="SANT" evidence="4">
    <location>
        <begin position="813"/>
        <end position="864"/>
    </location>
</feature>
<feature type="compositionally biased region" description="Low complexity" evidence="3">
    <location>
        <begin position="97"/>
        <end position="108"/>
    </location>
</feature>
<evidence type="ECO:0000313" key="6">
    <source>
        <dbReference type="EMBL" id="KAL2549562.1"/>
    </source>
</evidence>
<dbReference type="Gene3D" id="1.10.10.60">
    <property type="entry name" value="Homeodomain-like"/>
    <property type="match status" value="1"/>
</dbReference>
<accession>A0ABD1WIY4</accession>
<evidence type="ECO:0000259" key="5">
    <source>
        <dbReference type="PROSITE" id="PS51294"/>
    </source>
</evidence>
<keyword evidence="2" id="KW-0539">Nucleus</keyword>
<feature type="region of interest" description="Disordered" evidence="3">
    <location>
        <begin position="1260"/>
        <end position="1284"/>
    </location>
</feature>
<dbReference type="GO" id="GO:0005634">
    <property type="term" value="C:nucleus"/>
    <property type="evidence" value="ECO:0007669"/>
    <property type="project" value="UniProtKB-SubCell"/>
</dbReference>
<feature type="domain" description="HTH myb-type" evidence="5">
    <location>
        <begin position="1033"/>
        <end position="1085"/>
    </location>
</feature>
<dbReference type="PANTHER" id="PTHR47340">
    <property type="entry name" value="DUPLICATED HOMEODOMAIN-LIKE SUPERFAMILY PROTEIN"/>
    <property type="match status" value="1"/>
</dbReference>
<keyword evidence="7" id="KW-1185">Reference proteome</keyword>
<evidence type="ECO:0000259" key="4">
    <source>
        <dbReference type="PROSITE" id="PS51293"/>
    </source>
</evidence>
<evidence type="ECO:0000313" key="7">
    <source>
        <dbReference type="Proteomes" id="UP001604277"/>
    </source>
</evidence>
<feature type="region of interest" description="Disordered" evidence="3">
    <location>
        <begin position="73"/>
        <end position="140"/>
    </location>
</feature>
<dbReference type="Pfam" id="PF00249">
    <property type="entry name" value="Myb_DNA-binding"/>
    <property type="match status" value="2"/>
</dbReference>
<dbReference type="SMART" id="SM00717">
    <property type="entry name" value="SANT"/>
    <property type="match status" value="2"/>
</dbReference>
<dbReference type="Proteomes" id="UP001604277">
    <property type="component" value="Unassembled WGS sequence"/>
</dbReference>
<evidence type="ECO:0000256" key="3">
    <source>
        <dbReference type="SAM" id="MobiDB-lite"/>
    </source>
</evidence>